<dbReference type="Gene3D" id="2.40.70.10">
    <property type="entry name" value="Acid Proteases"/>
    <property type="match status" value="1"/>
</dbReference>
<dbReference type="PANTHER" id="PTHR33067">
    <property type="entry name" value="RNA-DIRECTED DNA POLYMERASE-RELATED"/>
    <property type="match status" value="1"/>
</dbReference>
<dbReference type="PANTHER" id="PTHR33067:SF35">
    <property type="entry name" value="ASPARTIC PEPTIDASE DDI1-TYPE DOMAIN-CONTAINING PROTEIN"/>
    <property type="match status" value="1"/>
</dbReference>
<dbReference type="EMBL" id="BKCJ010002456">
    <property type="protein sequence ID" value="GEU48683.1"/>
    <property type="molecule type" value="Genomic_DNA"/>
</dbReference>
<protein>
    <recommendedName>
        <fullName evidence="2">Reverse transcriptase domain-containing protein</fullName>
    </recommendedName>
</protein>
<name>A0A6L2KGS7_TANCI</name>
<organism evidence="1">
    <name type="scientific">Tanacetum cinerariifolium</name>
    <name type="common">Dalmatian daisy</name>
    <name type="synonym">Chrysanthemum cinerariifolium</name>
    <dbReference type="NCBI Taxonomy" id="118510"/>
    <lineage>
        <taxon>Eukaryota</taxon>
        <taxon>Viridiplantae</taxon>
        <taxon>Streptophyta</taxon>
        <taxon>Embryophyta</taxon>
        <taxon>Tracheophyta</taxon>
        <taxon>Spermatophyta</taxon>
        <taxon>Magnoliopsida</taxon>
        <taxon>eudicotyledons</taxon>
        <taxon>Gunneridae</taxon>
        <taxon>Pentapetalae</taxon>
        <taxon>asterids</taxon>
        <taxon>campanulids</taxon>
        <taxon>Asterales</taxon>
        <taxon>Asteraceae</taxon>
        <taxon>Asteroideae</taxon>
        <taxon>Anthemideae</taxon>
        <taxon>Anthemidinae</taxon>
        <taxon>Tanacetum</taxon>
    </lineage>
</organism>
<evidence type="ECO:0008006" key="2">
    <source>
        <dbReference type="Google" id="ProtNLM"/>
    </source>
</evidence>
<dbReference type="InterPro" id="IPR021109">
    <property type="entry name" value="Peptidase_aspartic_dom_sf"/>
</dbReference>
<dbReference type="AlphaFoldDB" id="A0A6L2KGS7"/>
<accession>A0A6L2KGS7</accession>
<dbReference type="CDD" id="cd00303">
    <property type="entry name" value="retropepsin_like"/>
    <property type="match status" value="1"/>
</dbReference>
<comment type="caution">
    <text evidence="1">The sequence shown here is derived from an EMBL/GenBank/DDBJ whole genome shotgun (WGS) entry which is preliminary data.</text>
</comment>
<evidence type="ECO:0000313" key="1">
    <source>
        <dbReference type="EMBL" id="GEU48683.1"/>
    </source>
</evidence>
<sequence>MPRSIYEYLKLANLEGATMSVEMDDMTQQKTLGTVKNVMVKIDKFEFPCDFVVTDMPENLGEMIILGRPFLKTIHAYMDVFQEEISLEIGEDRINFDINRNPRQSNITIKKIYMRFLENANRECLDSGYVFVIMKGHTNIYDSDWEIMFNEWILDSFDVEEEYAKEIGNPYSQRFDEYKQVFASEVENLSNEYTLRIRKKGNEEEEPWRSGDEKTNYEPPFVNVKTFEVKKYSFKRGQSFICITKQDDDALPLGRVNGARFKAMIRKELKDKGIPYDET</sequence>
<proteinExistence type="predicted"/>
<reference evidence="1" key="1">
    <citation type="journal article" date="2019" name="Sci. Rep.">
        <title>Draft genome of Tanacetum cinerariifolium, the natural source of mosquito coil.</title>
        <authorList>
            <person name="Yamashiro T."/>
            <person name="Shiraishi A."/>
            <person name="Satake H."/>
            <person name="Nakayama K."/>
        </authorList>
    </citation>
    <scope>NUCLEOTIDE SEQUENCE</scope>
</reference>
<gene>
    <name evidence="1" type="ORF">Tci_020661</name>
</gene>